<dbReference type="OrthoDB" id="9773478at2"/>
<dbReference type="eggNOG" id="COG1540">
    <property type="taxonomic scope" value="Bacteria"/>
</dbReference>
<dbReference type="Proteomes" id="UP000016943">
    <property type="component" value="Chromosome"/>
</dbReference>
<name>U3GU40_9CORY</name>
<evidence type="ECO:0000313" key="1">
    <source>
        <dbReference type="EMBL" id="AGU14844.1"/>
    </source>
</evidence>
<organism evidence="1 2">
    <name type="scientific">Corynebacterium argentoratense DSM 44202</name>
    <dbReference type="NCBI Taxonomy" id="1348662"/>
    <lineage>
        <taxon>Bacteria</taxon>
        <taxon>Bacillati</taxon>
        <taxon>Actinomycetota</taxon>
        <taxon>Actinomycetes</taxon>
        <taxon>Mycobacteriales</taxon>
        <taxon>Corynebacteriaceae</taxon>
        <taxon>Corynebacterium</taxon>
    </lineage>
</organism>
<dbReference type="GO" id="GO:0005975">
    <property type="term" value="P:carbohydrate metabolic process"/>
    <property type="evidence" value="ECO:0007669"/>
    <property type="project" value="InterPro"/>
</dbReference>
<dbReference type="InterPro" id="IPR011330">
    <property type="entry name" value="Glyco_hydro/deAcase_b/a-brl"/>
</dbReference>
<dbReference type="Pfam" id="PF03746">
    <property type="entry name" value="LamB_YcsF"/>
    <property type="match status" value="1"/>
</dbReference>
<evidence type="ECO:0008006" key="3">
    <source>
        <dbReference type="Google" id="ProtNLM"/>
    </source>
</evidence>
<protein>
    <recommendedName>
        <fullName evidence="3">5-oxoprolinase (ATP-hydrolyzing) subunit A</fullName>
    </recommendedName>
</protein>
<dbReference type="InterPro" id="IPR005501">
    <property type="entry name" value="LamB/YcsF/PxpA-like"/>
</dbReference>
<dbReference type="EMBL" id="CP006365">
    <property type="protein sequence ID" value="AGU14844.1"/>
    <property type="molecule type" value="Genomic_DNA"/>
</dbReference>
<dbReference type="HOGENOM" id="CLU_069535_0_0_11"/>
<proteinExistence type="predicted"/>
<dbReference type="AlphaFoldDB" id="U3GU40"/>
<dbReference type="SUPFAM" id="SSF88713">
    <property type="entry name" value="Glycoside hydrolase/deacetylase"/>
    <property type="match status" value="1"/>
</dbReference>
<sequence length="242" mass="25830">MVDLNADLGERFGLWPMGDDAAMLAVVDRANVACGFHAGDAATMIDTCTEAARRGVMVGAHVGYRDLAGFGRRDMAYAPRELTAETLYQIGALEACARRAGAAVSYVKPHGALYNRIAWDRPQAEAVFDGLPEGMPIMLLAGCEATEWARERGIEVIEEAFIDRAYTAQGRLMSRSQPGAVLHDPEAAVAQAVAFARGESITSVDGQAVSVRADSLCVHGDNPAAVELARRVAERLDALGLR</sequence>
<dbReference type="NCBIfam" id="NF003816">
    <property type="entry name" value="PRK05406.1-5"/>
    <property type="match status" value="1"/>
</dbReference>
<dbReference type="PATRIC" id="fig|1348662.3.peg.682"/>
<keyword evidence="2" id="KW-1185">Reference proteome</keyword>
<dbReference type="GeneID" id="78249509"/>
<dbReference type="RefSeq" id="WP_020975996.1">
    <property type="nucleotide sequence ID" value="NC_022198.1"/>
</dbReference>
<dbReference type="KEGG" id="caz:CARG_03475"/>
<accession>U3GU40</accession>
<dbReference type="PANTHER" id="PTHR30292:SF0">
    <property type="entry name" value="5-OXOPROLINASE SUBUNIT A"/>
    <property type="match status" value="1"/>
</dbReference>
<evidence type="ECO:0000313" key="2">
    <source>
        <dbReference type="Proteomes" id="UP000016943"/>
    </source>
</evidence>
<reference evidence="1 2" key="1">
    <citation type="journal article" date="2013" name="Genome Announc.">
        <title>Whole-Genome Sequence of the Clinical Strain Corynebacterium argentoratense DSM 44202, Isolated from a Human Throat Specimen.</title>
        <authorList>
            <person name="Bomholt C."/>
            <person name="Glaub A."/>
            <person name="Gravermann K."/>
            <person name="Albersmeier A."/>
            <person name="Brinkrolf K."/>
            <person name="Ruckert C."/>
            <person name="Tauch A."/>
        </authorList>
    </citation>
    <scope>NUCLEOTIDE SEQUENCE [LARGE SCALE GENOMIC DNA]</scope>
    <source>
        <strain evidence="1">DSM 44202</strain>
    </source>
</reference>
<dbReference type="PANTHER" id="PTHR30292">
    <property type="entry name" value="UNCHARACTERIZED PROTEIN YBGL-RELATED"/>
    <property type="match status" value="1"/>
</dbReference>
<dbReference type="STRING" id="1348662.CARG_03475"/>
<dbReference type="CDD" id="cd10787">
    <property type="entry name" value="LamB_YcsF_like"/>
    <property type="match status" value="1"/>
</dbReference>
<dbReference type="Gene3D" id="3.20.20.370">
    <property type="entry name" value="Glycoside hydrolase/deacetylase"/>
    <property type="match status" value="1"/>
</dbReference>
<dbReference type="NCBIfam" id="NF003814">
    <property type="entry name" value="PRK05406.1-3"/>
    <property type="match status" value="1"/>
</dbReference>
<gene>
    <name evidence="1" type="ORF">CARG_03475</name>
</gene>